<accession>A0A4Y6UYE8</accession>
<gene>
    <name evidence="5" type="ORF">FFV09_11665</name>
</gene>
<evidence type="ECO:0000256" key="3">
    <source>
        <dbReference type="ARBA" id="ARBA00023163"/>
    </source>
</evidence>
<evidence type="ECO:0000256" key="2">
    <source>
        <dbReference type="ARBA" id="ARBA00023125"/>
    </source>
</evidence>
<keyword evidence="2" id="KW-0238">DNA-binding</keyword>
<evidence type="ECO:0000259" key="4">
    <source>
        <dbReference type="PROSITE" id="PS51118"/>
    </source>
</evidence>
<dbReference type="Gene3D" id="1.10.10.10">
    <property type="entry name" value="Winged helix-like DNA-binding domain superfamily/Winged helix DNA-binding domain"/>
    <property type="match status" value="1"/>
</dbReference>
<dbReference type="AlphaFoldDB" id="A0A4Y6UYE8"/>
<dbReference type="PANTHER" id="PTHR33204:SF29">
    <property type="entry name" value="TRANSCRIPTIONAL REGULATOR"/>
    <property type="match status" value="1"/>
</dbReference>
<dbReference type="GO" id="GO:0003677">
    <property type="term" value="F:DNA binding"/>
    <property type="evidence" value="ECO:0007669"/>
    <property type="project" value="UniProtKB-KW"/>
</dbReference>
<dbReference type="InterPro" id="IPR036390">
    <property type="entry name" value="WH_DNA-bd_sf"/>
</dbReference>
<dbReference type="KEGG" id="saca:FFV09_11665"/>
<keyword evidence="3" id="KW-0804">Transcription</keyword>
<dbReference type="EMBL" id="CP041217">
    <property type="protein sequence ID" value="QDH21436.1"/>
    <property type="molecule type" value="Genomic_DNA"/>
</dbReference>
<feature type="domain" description="HTH hxlR-type" evidence="4">
    <location>
        <begin position="11"/>
        <end position="108"/>
    </location>
</feature>
<organism evidence="5 6">
    <name type="scientific">Saccharibacillus brassicae</name>
    <dbReference type="NCBI Taxonomy" id="2583377"/>
    <lineage>
        <taxon>Bacteria</taxon>
        <taxon>Bacillati</taxon>
        <taxon>Bacillota</taxon>
        <taxon>Bacilli</taxon>
        <taxon>Bacillales</taxon>
        <taxon>Paenibacillaceae</taxon>
        <taxon>Saccharibacillus</taxon>
    </lineage>
</organism>
<proteinExistence type="predicted"/>
<dbReference type="SUPFAM" id="SSF46785">
    <property type="entry name" value="Winged helix' DNA-binding domain"/>
    <property type="match status" value="1"/>
</dbReference>
<evidence type="ECO:0000313" key="6">
    <source>
        <dbReference type="Proteomes" id="UP000316968"/>
    </source>
</evidence>
<keyword evidence="6" id="KW-1185">Reference proteome</keyword>
<protein>
    <submittedName>
        <fullName evidence="5">Helix-turn-helix transcriptional regulator</fullName>
    </submittedName>
</protein>
<dbReference type="OrthoDB" id="9791143at2"/>
<sequence length="108" mass="11925">MKYDSDMQSLCPAAFSFQVIGGKWNLPLLAVLAGNETIRYNALKRELNGITATTLANTLKELIAHGVVRREAFAEVPLRVEYSLTESGRELVPLIEAIVGWGDRHLGK</sequence>
<dbReference type="InterPro" id="IPR002577">
    <property type="entry name" value="HTH_HxlR"/>
</dbReference>
<keyword evidence="1" id="KW-0805">Transcription regulation</keyword>
<name>A0A4Y6UYE8_SACBS</name>
<dbReference type="PROSITE" id="PS51118">
    <property type="entry name" value="HTH_HXLR"/>
    <property type="match status" value="1"/>
</dbReference>
<evidence type="ECO:0000256" key="1">
    <source>
        <dbReference type="ARBA" id="ARBA00023015"/>
    </source>
</evidence>
<dbReference type="Pfam" id="PF01638">
    <property type="entry name" value="HxlR"/>
    <property type="match status" value="1"/>
</dbReference>
<dbReference type="Proteomes" id="UP000316968">
    <property type="component" value="Chromosome"/>
</dbReference>
<dbReference type="InterPro" id="IPR036388">
    <property type="entry name" value="WH-like_DNA-bd_sf"/>
</dbReference>
<reference evidence="5 6" key="1">
    <citation type="submission" date="2019-06" db="EMBL/GenBank/DDBJ databases">
        <title>Saccharibacillus brassicae sp. nov., an endophytic bacterium isolated from Chinese cabbage seeds (Brassica pekinensis).</title>
        <authorList>
            <person name="Jiang L."/>
            <person name="Lee J."/>
            <person name="Kim S.W."/>
        </authorList>
    </citation>
    <scope>NUCLEOTIDE SEQUENCE [LARGE SCALE GENOMIC DNA]</scope>
    <source>
        <strain evidence="6">KCTC 43072 / ATSA2</strain>
    </source>
</reference>
<evidence type="ECO:0000313" key="5">
    <source>
        <dbReference type="EMBL" id="QDH21436.1"/>
    </source>
</evidence>
<dbReference type="PANTHER" id="PTHR33204">
    <property type="entry name" value="TRANSCRIPTIONAL REGULATOR, MARR FAMILY"/>
    <property type="match status" value="1"/>
</dbReference>
<dbReference type="RefSeq" id="WP_141447981.1">
    <property type="nucleotide sequence ID" value="NZ_CP041217.1"/>
</dbReference>